<keyword evidence="4" id="KW-0804">Transcription</keyword>
<dbReference type="PANTHER" id="PTHR45764:SF76">
    <property type="entry name" value="OS02G0132500 PROTEIN"/>
    <property type="match status" value="1"/>
</dbReference>
<evidence type="ECO:0000256" key="3">
    <source>
        <dbReference type="ARBA" id="ARBA00023125"/>
    </source>
</evidence>
<dbReference type="GO" id="GO:0046982">
    <property type="term" value="F:protein heterodimerization activity"/>
    <property type="evidence" value="ECO:0007669"/>
    <property type="project" value="UniProtKB-ARBA"/>
</dbReference>
<dbReference type="GO" id="GO:0005634">
    <property type="term" value="C:nucleus"/>
    <property type="evidence" value="ECO:0007669"/>
    <property type="project" value="UniProtKB-SubCell"/>
</dbReference>
<comment type="subcellular location">
    <subcellularLocation>
        <location evidence="1">Nucleus</location>
    </subcellularLocation>
</comment>
<keyword evidence="5" id="KW-0539">Nucleus</keyword>
<reference evidence="7 8" key="1">
    <citation type="submission" date="2024-03" db="EMBL/GenBank/DDBJ databases">
        <authorList>
            <person name="Martinez-Hernandez J."/>
        </authorList>
    </citation>
    <scope>NUCLEOTIDE SEQUENCE [LARGE SCALE GENOMIC DNA]</scope>
</reference>
<dbReference type="SMART" id="SM00338">
    <property type="entry name" value="BRLZ"/>
    <property type="match status" value="1"/>
</dbReference>
<evidence type="ECO:0000256" key="4">
    <source>
        <dbReference type="ARBA" id="ARBA00023163"/>
    </source>
</evidence>
<dbReference type="InterPro" id="IPR004827">
    <property type="entry name" value="bZIP"/>
</dbReference>
<sequence>MGFCGNGISSMGSEEELKVLMDQRKRKRMISNRESARRSRMKKVKHFHDLSAKMAHLTNQNQQLLTTLNHTTQRYCILEAQNSVLRAQLGELNHRLHSLNHIIDFFNASNGVFEAMDFASRSFIDPAFDNFFNSFNVSYMNQPIMASAEAMLQY</sequence>
<dbReference type="SUPFAM" id="SSF57959">
    <property type="entry name" value="Leucine zipper domain"/>
    <property type="match status" value="1"/>
</dbReference>
<dbReference type="GO" id="GO:0003700">
    <property type="term" value="F:DNA-binding transcription factor activity"/>
    <property type="evidence" value="ECO:0007669"/>
    <property type="project" value="InterPro"/>
</dbReference>
<dbReference type="GO" id="GO:0000976">
    <property type="term" value="F:transcription cis-regulatory region binding"/>
    <property type="evidence" value="ECO:0007669"/>
    <property type="project" value="TreeGrafter"/>
</dbReference>
<dbReference type="CDD" id="cd14702">
    <property type="entry name" value="bZIP_plant_GBF1"/>
    <property type="match status" value="1"/>
</dbReference>
<evidence type="ECO:0000313" key="8">
    <source>
        <dbReference type="Proteomes" id="UP001497480"/>
    </source>
</evidence>
<dbReference type="InterPro" id="IPR045314">
    <property type="entry name" value="bZIP_plant_GBF1"/>
</dbReference>
<comment type="caution">
    <text evidence="7">The sequence shown here is derived from an EMBL/GenBank/DDBJ whole genome shotgun (WGS) entry which is preliminary data.</text>
</comment>
<dbReference type="AlphaFoldDB" id="A0AAV1XZA2"/>
<evidence type="ECO:0000256" key="2">
    <source>
        <dbReference type="ARBA" id="ARBA00023015"/>
    </source>
</evidence>
<dbReference type="Proteomes" id="UP001497480">
    <property type="component" value="Unassembled WGS sequence"/>
</dbReference>
<dbReference type="EMBL" id="CAXHTB010000020">
    <property type="protein sequence ID" value="CAL0326922.1"/>
    <property type="molecule type" value="Genomic_DNA"/>
</dbReference>
<organism evidence="7 8">
    <name type="scientific">Lupinus luteus</name>
    <name type="common">European yellow lupine</name>
    <dbReference type="NCBI Taxonomy" id="3873"/>
    <lineage>
        <taxon>Eukaryota</taxon>
        <taxon>Viridiplantae</taxon>
        <taxon>Streptophyta</taxon>
        <taxon>Embryophyta</taxon>
        <taxon>Tracheophyta</taxon>
        <taxon>Spermatophyta</taxon>
        <taxon>Magnoliopsida</taxon>
        <taxon>eudicotyledons</taxon>
        <taxon>Gunneridae</taxon>
        <taxon>Pentapetalae</taxon>
        <taxon>rosids</taxon>
        <taxon>fabids</taxon>
        <taxon>Fabales</taxon>
        <taxon>Fabaceae</taxon>
        <taxon>Papilionoideae</taxon>
        <taxon>50 kb inversion clade</taxon>
        <taxon>genistoids sensu lato</taxon>
        <taxon>core genistoids</taxon>
        <taxon>Genisteae</taxon>
        <taxon>Lupinus</taxon>
    </lineage>
</organism>
<accession>A0AAV1XZA2</accession>
<dbReference type="Gene3D" id="1.20.5.170">
    <property type="match status" value="1"/>
</dbReference>
<keyword evidence="8" id="KW-1185">Reference proteome</keyword>
<evidence type="ECO:0000259" key="6">
    <source>
        <dbReference type="PROSITE" id="PS50217"/>
    </source>
</evidence>
<evidence type="ECO:0000313" key="7">
    <source>
        <dbReference type="EMBL" id="CAL0326922.1"/>
    </source>
</evidence>
<keyword evidence="3" id="KW-0238">DNA-binding</keyword>
<dbReference type="InterPro" id="IPR046347">
    <property type="entry name" value="bZIP_sf"/>
</dbReference>
<dbReference type="PROSITE" id="PS50217">
    <property type="entry name" value="BZIP"/>
    <property type="match status" value="1"/>
</dbReference>
<dbReference type="Pfam" id="PF00170">
    <property type="entry name" value="bZIP_1"/>
    <property type="match status" value="1"/>
</dbReference>
<gene>
    <name evidence="7" type="ORF">LLUT_LOCUS27982</name>
</gene>
<feature type="domain" description="BZIP" evidence="6">
    <location>
        <begin position="22"/>
        <end position="85"/>
    </location>
</feature>
<dbReference type="FunFam" id="1.20.5.170:FF:000020">
    <property type="entry name" value="BZIP transcription factor"/>
    <property type="match status" value="1"/>
</dbReference>
<evidence type="ECO:0000256" key="1">
    <source>
        <dbReference type="ARBA" id="ARBA00004123"/>
    </source>
</evidence>
<dbReference type="GO" id="GO:0045893">
    <property type="term" value="P:positive regulation of DNA-templated transcription"/>
    <property type="evidence" value="ECO:0007669"/>
    <property type="project" value="TreeGrafter"/>
</dbReference>
<proteinExistence type="predicted"/>
<dbReference type="PROSITE" id="PS00036">
    <property type="entry name" value="BZIP_BASIC"/>
    <property type="match status" value="1"/>
</dbReference>
<name>A0AAV1XZA2_LUPLU</name>
<keyword evidence="2" id="KW-0805">Transcription regulation</keyword>
<evidence type="ECO:0000256" key="5">
    <source>
        <dbReference type="ARBA" id="ARBA00023242"/>
    </source>
</evidence>
<dbReference type="PANTHER" id="PTHR45764">
    <property type="entry name" value="BZIP TRANSCRIPTION FACTOR 44"/>
    <property type="match status" value="1"/>
</dbReference>
<protein>
    <recommendedName>
        <fullName evidence="6">BZIP domain-containing protein</fullName>
    </recommendedName>
</protein>